<dbReference type="RefSeq" id="WP_245807006.1">
    <property type="nucleotide sequence ID" value="NZ_FUZQ01000003.1"/>
</dbReference>
<protein>
    <submittedName>
        <fullName evidence="6">AraC-type DNA-binding protein</fullName>
    </submittedName>
</protein>
<dbReference type="InterPro" id="IPR014710">
    <property type="entry name" value="RmlC-like_jellyroll"/>
</dbReference>
<dbReference type="PANTHER" id="PTHR46796:SF13">
    <property type="entry name" value="HTH-TYPE TRANSCRIPTIONAL ACTIVATOR RHAS"/>
    <property type="match status" value="1"/>
</dbReference>
<dbReference type="EMBL" id="FUZQ01000003">
    <property type="protein sequence ID" value="SKC56849.1"/>
    <property type="molecule type" value="Genomic_DNA"/>
</dbReference>
<dbReference type="SUPFAM" id="SSF51182">
    <property type="entry name" value="RmlC-like cupins"/>
    <property type="match status" value="1"/>
</dbReference>
<evidence type="ECO:0000259" key="5">
    <source>
        <dbReference type="PROSITE" id="PS01124"/>
    </source>
</evidence>
<dbReference type="Proteomes" id="UP000189777">
    <property type="component" value="Unassembled WGS sequence"/>
</dbReference>
<dbReference type="PANTHER" id="PTHR46796">
    <property type="entry name" value="HTH-TYPE TRANSCRIPTIONAL ACTIVATOR RHAS-RELATED"/>
    <property type="match status" value="1"/>
</dbReference>
<dbReference type="PRINTS" id="PR00032">
    <property type="entry name" value="HTHARAC"/>
</dbReference>
<evidence type="ECO:0000256" key="4">
    <source>
        <dbReference type="SAM" id="MobiDB-lite"/>
    </source>
</evidence>
<dbReference type="PROSITE" id="PS00041">
    <property type="entry name" value="HTH_ARAC_FAMILY_1"/>
    <property type="match status" value="1"/>
</dbReference>
<evidence type="ECO:0000313" key="6">
    <source>
        <dbReference type="EMBL" id="SKC56849.1"/>
    </source>
</evidence>
<evidence type="ECO:0000256" key="3">
    <source>
        <dbReference type="ARBA" id="ARBA00023163"/>
    </source>
</evidence>
<keyword evidence="2 6" id="KW-0238">DNA-binding</keyword>
<dbReference type="SUPFAM" id="SSF46689">
    <property type="entry name" value="Homeodomain-like"/>
    <property type="match status" value="2"/>
</dbReference>
<dbReference type="InterPro" id="IPR009057">
    <property type="entry name" value="Homeodomain-like_sf"/>
</dbReference>
<evidence type="ECO:0000256" key="2">
    <source>
        <dbReference type="ARBA" id="ARBA00023125"/>
    </source>
</evidence>
<keyword evidence="1" id="KW-0805">Transcription regulation</keyword>
<proteinExistence type="predicted"/>
<sequence length="314" mass="33120">MTVTDLRTPSCDVSPDGPGSMTSSTSASAAAEELDRVLAGLQWRFVARARHTLAAGEWAEHTSGDAALLLVTDGLVRVRAGGDIADLAPGDFLFLPHGPRFEVHALSDAAVQCVRVAPVGADSGAGVLPAVVLLTELPQTEPTAATMLRSLVEDYRAPRSVLGDRVVTLVASMAISAWYARGCAPARWLMQREDPGLASAVAAIHADPGREWTVDDLARVALASRSGFAARFRGATGLTPGRYLTQVRVSHARCLLTAGDLPVATIARRLGYGSDTAFGRAFRRHTGATPSEYRRDSVLRTRTPPATAATAATR</sequence>
<gene>
    <name evidence="6" type="ORF">SAMN04324258_1704</name>
</gene>
<keyword evidence="7" id="KW-1185">Reference proteome</keyword>
<feature type="compositionally biased region" description="Low complexity" evidence="4">
    <location>
        <begin position="300"/>
        <end position="314"/>
    </location>
</feature>
<feature type="region of interest" description="Disordered" evidence="4">
    <location>
        <begin position="1"/>
        <end position="27"/>
    </location>
</feature>
<evidence type="ECO:0000313" key="7">
    <source>
        <dbReference type="Proteomes" id="UP000189777"/>
    </source>
</evidence>
<dbReference type="Gene3D" id="1.10.10.60">
    <property type="entry name" value="Homeodomain-like"/>
    <property type="match status" value="2"/>
</dbReference>
<evidence type="ECO:0000256" key="1">
    <source>
        <dbReference type="ARBA" id="ARBA00023015"/>
    </source>
</evidence>
<dbReference type="Pfam" id="PF12833">
    <property type="entry name" value="HTH_18"/>
    <property type="match status" value="1"/>
</dbReference>
<dbReference type="InterPro" id="IPR011051">
    <property type="entry name" value="RmlC_Cupin_sf"/>
</dbReference>
<dbReference type="AlphaFoldDB" id="A0A1T5K047"/>
<dbReference type="GO" id="GO:0003700">
    <property type="term" value="F:DNA-binding transcription factor activity"/>
    <property type="evidence" value="ECO:0007669"/>
    <property type="project" value="InterPro"/>
</dbReference>
<dbReference type="InterPro" id="IPR050204">
    <property type="entry name" value="AraC_XylS_family_regulators"/>
</dbReference>
<dbReference type="InterPro" id="IPR018062">
    <property type="entry name" value="HTH_AraC-typ_CS"/>
</dbReference>
<dbReference type="InterPro" id="IPR018060">
    <property type="entry name" value="HTH_AraC"/>
</dbReference>
<keyword evidence="3" id="KW-0804">Transcription</keyword>
<dbReference type="SMART" id="SM00342">
    <property type="entry name" value="HTH_ARAC"/>
    <property type="match status" value="1"/>
</dbReference>
<dbReference type="STRING" id="526729.SAMN04324258_1704"/>
<accession>A0A1T5K047</accession>
<organism evidence="6 7">
    <name type="scientific">Krasilnikoviella flava</name>
    <dbReference type="NCBI Taxonomy" id="526729"/>
    <lineage>
        <taxon>Bacteria</taxon>
        <taxon>Bacillati</taxon>
        <taxon>Actinomycetota</taxon>
        <taxon>Actinomycetes</taxon>
        <taxon>Micrococcales</taxon>
        <taxon>Promicromonosporaceae</taxon>
        <taxon>Krasilnikoviella</taxon>
    </lineage>
</organism>
<feature type="region of interest" description="Disordered" evidence="4">
    <location>
        <begin position="289"/>
        <end position="314"/>
    </location>
</feature>
<name>A0A1T5K047_9MICO</name>
<dbReference type="PROSITE" id="PS01124">
    <property type="entry name" value="HTH_ARAC_FAMILY_2"/>
    <property type="match status" value="1"/>
</dbReference>
<dbReference type="GO" id="GO:0043565">
    <property type="term" value="F:sequence-specific DNA binding"/>
    <property type="evidence" value="ECO:0007669"/>
    <property type="project" value="InterPro"/>
</dbReference>
<dbReference type="InterPro" id="IPR020449">
    <property type="entry name" value="Tscrpt_reg_AraC-type_HTH"/>
</dbReference>
<feature type="domain" description="HTH araC/xylS-type" evidence="5">
    <location>
        <begin position="198"/>
        <end position="296"/>
    </location>
</feature>
<reference evidence="6 7" key="1">
    <citation type="submission" date="2017-02" db="EMBL/GenBank/DDBJ databases">
        <authorList>
            <person name="Peterson S.W."/>
        </authorList>
    </citation>
    <scope>NUCLEOTIDE SEQUENCE [LARGE SCALE GENOMIC DNA]</scope>
    <source>
        <strain evidence="6 7">DSM 21481</strain>
    </source>
</reference>
<dbReference type="Gene3D" id="2.60.120.10">
    <property type="entry name" value="Jelly Rolls"/>
    <property type="match status" value="1"/>
</dbReference>